<dbReference type="SUPFAM" id="SSF48452">
    <property type="entry name" value="TPR-like"/>
    <property type="match status" value="1"/>
</dbReference>
<evidence type="ECO:0000256" key="1">
    <source>
        <dbReference type="SAM" id="MobiDB-lite"/>
    </source>
</evidence>
<evidence type="ECO:0000313" key="4">
    <source>
        <dbReference type="Proteomes" id="UP000182719"/>
    </source>
</evidence>
<name>A0A1H8FJN8_STIAU</name>
<accession>A0A1H8FJN8</accession>
<keyword evidence="2" id="KW-0812">Transmembrane</keyword>
<feature type="compositionally biased region" description="Low complexity" evidence="1">
    <location>
        <begin position="105"/>
        <end position="120"/>
    </location>
</feature>
<dbReference type="Proteomes" id="UP000182719">
    <property type="component" value="Unassembled WGS sequence"/>
</dbReference>
<sequence length="325" mass="35328">MTPQTTNWWPGIIALGLSLLCGITYLLIQRSKAGKAAPEPLKDGKQDDLDRRAQSLIEQLKELVAEKHNLAPEQFAAEKGRLEREAAAALRARDEYRQSKASPSGTPGAAETAPAPAAAPTGFAGRNPQLVGALWGAAIVVFFGGLGYLLVSEQRPRDDGMEATGRLPPNEAGAPQQPPAGMTQEDQALAEAQERLRTNPNDLESSSLVAHEFIRRQRSEEAERLTNQALAIDPFHVESRVHRGVLRAIRGDTEGAEVELLTLADTYPGAQEALLFLGFISMQTGSKTKALDYFERFSVEVPRNMQPPQLEAAIAQLRQEVGPRP</sequence>
<dbReference type="EMBL" id="FOAP01000037">
    <property type="protein sequence ID" value="SEN31724.1"/>
    <property type="molecule type" value="Genomic_DNA"/>
</dbReference>
<reference evidence="4" key="1">
    <citation type="submission" date="2016-10" db="EMBL/GenBank/DDBJ databases">
        <authorList>
            <person name="Varghese N."/>
            <person name="Submissions S."/>
        </authorList>
    </citation>
    <scope>NUCLEOTIDE SEQUENCE [LARGE SCALE GENOMIC DNA]</scope>
    <source>
        <strain evidence="4">DSM 17044</strain>
    </source>
</reference>
<dbReference type="AlphaFoldDB" id="A0A1H8FJN8"/>
<protein>
    <submittedName>
        <fullName evidence="3">Cytochrome c-type biogenesis protein CcmH/NrfG</fullName>
    </submittedName>
</protein>
<organism evidence="3 4">
    <name type="scientific">Stigmatella aurantiaca</name>
    <dbReference type="NCBI Taxonomy" id="41"/>
    <lineage>
        <taxon>Bacteria</taxon>
        <taxon>Pseudomonadati</taxon>
        <taxon>Myxococcota</taxon>
        <taxon>Myxococcia</taxon>
        <taxon>Myxococcales</taxon>
        <taxon>Cystobacterineae</taxon>
        <taxon>Archangiaceae</taxon>
        <taxon>Stigmatella</taxon>
    </lineage>
</organism>
<feature type="region of interest" description="Disordered" evidence="1">
    <location>
        <begin position="158"/>
        <end position="186"/>
    </location>
</feature>
<dbReference type="OrthoDB" id="5380402at2"/>
<evidence type="ECO:0000256" key="2">
    <source>
        <dbReference type="SAM" id="Phobius"/>
    </source>
</evidence>
<gene>
    <name evidence="3" type="ORF">SAMN05444354_13753</name>
</gene>
<dbReference type="RefSeq" id="WP_075011391.1">
    <property type="nucleotide sequence ID" value="NZ_FOAP01000037.1"/>
</dbReference>
<dbReference type="InterPro" id="IPR011990">
    <property type="entry name" value="TPR-like_helical_dom_sf"/>
</dbReference>
<keyword evidence="2" id="KW-1133">Transmembrane helix</keyword>
<proteinExistence type="predicted"/>
<feature type="transmembrane region" description="Helical" evidence="2">
    <location>
        <begin position="6"/>
        <end position="28"/>
    </location>
</feature>
<keyword evidence="4" id="KW-1185">Reference proteome</keyword>
<feature type="compositionally biased region" description="Basic and acidic residues" evidence="1">
    <location>
        <begin position="89"/>
        <end position="98"/>
    </location>
</feature>
<keyword evidence="2" id="KW-0472">Membrane</keyword>
<feature type="transmembrane region" description="Helical" evidence="2">
    <location>
        <begin position="130"/>
        <end position="151"/>
    </location>
</feature>
<dbReference type="Gene3D" id="1.25.40.10">
    <property type="entry name" value="Tetratricopeptide repeat domain"/>
    <property type="match status" value="1"/>
</dbReference>
<feature type="region of interest" description="Disordered" evidence="1">
    <location>
        <begin position="89"/>
        <end position="120"/>
    </location>
</feature>
<evidence type="ECO:0000313" key="3">
    <source>
        <dbReference type="EMBL" id="SEN31724.1"/>
    </source>
</evidence>